<protein>
    <submittedName>
        <fullName evidence="2">Outer membrane immunogenic protein</fullName>
    </submittedName>
</protein>
<dbReference type="Gene3D" id="2.40.160.20">
    <property type="match status" value="1"/>
</dbReference>
<accession>A0A1M5X452</accession>
<dbReference type="Proteomes" id="UP000189796">
    <property type="component" value="Chromosome I"/>
</dbReference>
<gene>
    <name evidence="2" type="ORF">SAMN05443248_7004</name>
</gene>
<dbReference type="RefSeq" id="WP_079605290.1">
    <property type="nucleotide sequence ID" value="NZ_LT670817.1"/>
</dbReference>
<evidence type="ECO:0000256" key="1">
    <source>
        <dbReference type="SAM" id="SignalP"/>
    </source>
</evidence>
<dbReference type="PANTHER" id="PTHR34001:SF3">
    <property type="entry name" value="BLL7405 PROTEIN"/>
    <property type="match status" value="1"/>
</dbReference>
<dbReference type="PANTHER" id="PTHR34001">
    <property type="entry name" value="BLL7405 PROTEIN"/>
    <property type="match status" value="1"/>
</dbReference>
<dbReference type="SUPFAM" id="SSF103515">
    <property type="entry name" value="Autotransporter"/>
    <property type="match status" value="1"/>
</dbReference>
<dbReference type="InterPro" id="IPR051692">
    <property type="entry name" value="OMP-like"/>
</dbReference>
<dbReference type="OrthoDB" id="9815357at2"/>
<dbReference type="AlphaFoldDB" id="A0A1M5X452"/>
<reference evidence="2 3" key="1">
    <citation type="submission" date="2016-11" db="EMBL/GenBank/DDBJ databases">
        <authorList>
            <person name="Jaros S."/>
            <person name="Januszkiewicz K."/>
            <person name="Wedrychowicz H."/>
        </authorList>
    </citation>
    <scope>NUCLEOTIDE SEQUENCE [LARGE SCALE GENOMIC DNA]</scope>
    <source>
        <strain evidence="2 3">GAS138</strain>
    </source>
</reference>
<proteinExistence type="predicted"/>
<keyword evidence="1" id="KW-0732">Signal</keyword>
<dbReference type="EMBL" id="LT670817">
    <property type="protein sequence ID" value="SHH94571.1"/>
    <property type="molecule type" value="Genomic_DNA"/>
</dbReference>
<dbReference type="InterPro" id="IPR036709">
    <property type="entry name" value="Autotransporte_beta_dom_sf"/>
</dbReference>
<organism evidence="2 3">
    <name type="scientific">Bradyrhizobium erythrophlei</name>
    <dbReference type="NCBI Taxonomy" id="1437360"/>
    <lineage>
        <taxon>Bacteria</taxon>
        <taxon>Pseudomonadati</taxon>
        <taxon>Pseudomonadota</taxon>
        <taxon>Alphaproteobacteria</taxon>
        <taxon>Hyphomicrobiales</taxon>
        <taxon>Nitrobacteraceae</taxon>
        <taxon>Bradyrhizobium</taxon>
    </lineage>
</organism>
<sequence>MKRILLTSVSLGVLGLMGPAFAADLAVYTKAPASTAPAYDWSGFYVGVFGGGGWGNHNVNNALGSATTFANYTANYSSQGGMAGGEAGFNWQSGNYVLGIEADGFWSGISGNDAAAIAAGSFPTTSVDQDSLRWGGTLRARGGIAVDRLLLFFTGGWAYGDLLHTNTAPVLGADQFTVHGNGLTAGGGIAYAVTDNLIGKVEYRYYNFNAYSRPGLPIFTANGQLPYTVNSTYSVVTVGLDYKFGGPVVAGY</sequence>
<evidence type="ECO:0000313" key="2">
    <source>
        <dbReference type="EMBL" id="SHH94571.1"/>
    </source>
</evidence>
<feature type="chain" id="PRO_5012454848" evidence="1">
    <location>
        <begin position="23"/>
        <end position="252"/>
    </location>
</feature>
<feature type="signal peptide" evidence="1">
    <location>
        <begin position="1"/>
        <end position="22"/>
    </location>
</feature>
<evidence type="ECO:0000313" key="3">
    <source>
        <dbReference type="Proteomes" id="UP000189796"/>
    </source>
</evidence>
<name>A0A1M5X452_9BRAD</name>